<dbReference type="GO" id="GO:0005770">
    <property type="term" value="C:late endosome"/>
    <property type="evidence" value="ECO:0007669"/>
    <property type="project" value="UniProtKB-SubCell"/>
</dbReference>
<evidence type="ECO:0000256" key="2">
    <source>
        <dbReference type="ARBA" id="ARBA00004541"/>
    </source>
</evidence>
<evidence type="ECO:0000256" key="3">
    <source>
        <dbReference type="ARBA" id="ARBA00004603"/>
    </source>
</evidence>
<dbReference type="InterPro" id="IPR006925">
    <property type="entry name" value="Vps16_C"/>
</dbReference>
<gene>
    <name evidence="7" type="ORF">PYX00_003755</name>
</gene>
<evidence type="ECO:0000256" key="5">
    <source>
        <dbReference type="ARBA" id="ARBA00023329"/>
    </source>
</evidence>
<evidence type="ECO:0000259" key="6">
    <source>
        <dbReference type="Pfam" id="PF04840"/>
    </source>
</evidence>
<protein>
    <recommendedName>
        <fullName evidence="6">Vps16 C-terminal domain-containing protein</fullName>
    </recommendedName>
</protein>
<accession>A0AAW2I2T6</accession>
<dbReference type="PANTHER" id="PTHR13364:SF6">
    <property type="entry name" value="SPERMATOGENESIS-DEFECTIVE PROTEIN 39 HOMOLOG"/>
    <property type="match status" value="1"/>
</dbReference>
<dbReference type="PANTHER" id="PTHR13364">
    <property type="entry name" value="DEFECTIVE SPERMATOGENESIS PROTEIN 39"/>
    <property type="match status" value="1"/>
</dbReference>
<proteinExistence type="predicted"/>
<name>A0AAW2I2T6_9NEOP</name>
<dbReference type="EMBL" id="JARGDH010000002">
    <property type="protein sequence ID" value="KAL0276101.1"/>
    <property type="molecule type" value="Genomic_DNA"/>
</dbReference>
<dbReference type="GO" id="GO:0006886">
    <property type="term" value="P:intracellular protein transport"/>
    <property type="evidence" value="ECO:0007669"/>
    <property type="project" value="InterPro"/>
</dbReference>
<dbReference type="GO" id="GO:0005769">
    <property type="term" value="C:early endosome"/>
    <property type="evidence" value="ECO:0007669"/>
    <property type="project" value="UniProtKB-SubCell"/>
</dbReference>
<dbReference type="AlphaFoldDB" id="A0AAW2I2T6"/>
<organism evidence="7">
    <name type="scientific">Menopon gallinae</name>
    <name type="common">poultry shaft louse</name>
    <dbReference type="NCBI Taxonomy" id="328185"/>
    <lineage>
        <taxon>Eukaryota</taxon>
        <taxon>Metazoa</taxon>
        <taxon>Ecdysozoa</taxon>
        <taxon>Arthropoda</taxon>
        <taxon>Hexapoda</taxon>
        <taxon>Insecta</taxon>
        <taxon>Pterygota</taxon>
        <taxon>Neoptera</taxon>
        <taxon>Paraneoptera</taxon>
        <taxon>Psocodea</taxon>
        <taxon>Troctomorpha</taxon>
        <taxon>Phthiraptera</taxon>
        <taxon>Amblycera</taxon>
        <taxon>Menoponidae</taxon>
        <taxon>Menopon</taxon>
    </lineage>
</organism>
<comment type="subcellular location">
    <subcellularLocation>
        <location evidence="2">Cytoplasmic vesicle</location>
    </subcellularLocation>
    <subcellularLocation>
        <location evidence="1">Early endosome</location>
    </subcellularLocation>
    <subcellularLocation>
        <location evidence="3">Late endosome</location>
    </subcellularLocation>
</comment>
<keyword evidence="5" id="KW-0968">Cytoplasmic vesicle</keyword>
<keyword evidence="4" id="KW-0967">Endosome</keyword>
<sequence>MNSKSEDEDYWHASDSKAFSFDEEEFSYKSTLFDSGKGSTSKPFHDNFGSQGSSITDIIFQGVPTVKKHEAVRRPLGSLVSKHSLSKIFGEEPVSVRKPQTLEEEVRLLRRQLENQWVAVPASKTMKLIMTGQPYSFHLYRSLEQKSQLLDEALKTGDGNAILAVVLFLSSTLKKSLFYQLLQEKPTAVSQYVQYLSTRHLIAELIDLLSMLGQTKEAAIWQFKVAVHGTQNIDVKLRKLNSCYQSHYSASDSKDKQFVSNFISYLEWVTSVNSTGKSVPTNSTLSSLSYLCKNHWTEPKTSNLSPWFLVSQQGISDRQSQWTTLSAMASLQAWDDIEAFFLTKGWIGGKKLKSVLPIEKIIQELHRRGAPSNVLSQYLGVIDDIDTRLEFAKKLSCHSAVIDIYVQMKDRRGIVEYKANLNPQSDDYIYAEVSLKSPVKWKN</sequence>
<evidence type="ECO:0000256" key="1">
    <source>
        <dbReference type="ARBA" id="ARBA00004412"/>
    </source>
</evidence>
<evidence type="ECO:0000313" key="7">
    <source>
        <dbReference type="EMBL" id="KAL0276101.1"/>
    </source>
</evidence>
<feature type="domain" description="Vps16 C-terminal" evidence="6">
    <location>
        <begin position="142"/>
        <end position="340"/>
    </location>
</feature>
<evidence type="ECO:0000256" key="4">
    <source>
        <dbReference type="ARBA" id="ARBA00022753"/>
    </source>
</evidence>
<comment type="caution">
    <text evidence="7">The sequence shown here is derived from an EMBL/GenBank/DDBJ whole genome shotgun (WGS) entry which is preliminary data.</text>
</comment>
<reference evidence="7" key="1">
    <citation type="journal article" date="2024" name="Gigascience">
        <title>Chromosome-level genome of the poultry shaft louse Menopon gallinae provides insight into the host-switching and adaptive evolution of parasitic lice.</title>
        <authorList>
            <person name="Xu Y."/>
            <person name="Ma L."/>
            <person name="Liu S."/>
            <person name="Liang Y."/>
            <person name="Liu Q."/>
            <person name="He Z."/>
            <person name="Tian L."/>
            <person name="Duan Y."/>
            <person name="Cai W."/>
            <person name="Li H."/>
            <person name="Song F."/>
        </authorList>
    </citation>
    <scope>NUCLEOTIDE SEQUENCE</scope>
    <source>
        <strain evidence="7">Cailab_2023a</strain>
    </source>
</reference>
<dbReference type="GO" id="GO:0007034">
    <property type="term" value="P:vacuolar transport"/>
    <property type="evidence" value="ECO:0007669"/>
    <property type="project" value="TreeGrafter"/>
</dbReference>
<dbReference type="InterPro" id="IPR040057">
    <property type="entry name" value="Spe-39"/>
</dbReference>
<dbReference type="Pfam" id="PF04840">
    <property type="entry name" value="Vps16_C"/>
    <property type="match status" value="1"/>
</dbReference>